<dbReference type="EMBL" id="JARKIK010000001">
    <property type="protein sequence ID" value="KAK8754160.1"/>
    <property type="molecule type" value="Genomic_DNA"/>
</dbReference>
<sequence length="143" mass="15341">MLLPPTLLSLQQSLSPRPHAPGEHASSSTSPGHLSHAMMAASSFFSEGHQHSGMKKHSSSSFSVVSEEDDTYSVGNQSSSQDMFFDGSSSSPLPGAPSSIPGPDALKEESDQVEEDEFEEVEEGGEEGEGEDIARRHTYQELF</sequence>
<feature type="compositionally biased region" description="Low complexity" evidence="1">
    <location>
        <begin position="1"/>
        <end position="16"/>
    </location>
</feature>
<accession>A0AAW0YQS7</accession>
<organism evidence="2 3">
    <name type="scientific">Cherax quadricarinatus</name>
    <name type="common">Australian red claw crayfish</name>
    <dbReference type="NCBI Taxonomy" id="27406"/>
    <lineage>
        <taxon>Eukaryota</taxon>
        <taxon>Metazoa</taxon>
        <taxon>Ecdysozoa</taxon>
        <taxon>Arthropoda</taxon>
        <taxon>Crustacea</taxon>
        <taxon>Multicrustacea</taxon>
        <taxon>Malacostraca</taxon>
        <taxon>Eumalacostraca</taxon>
        <taxon>Eucarida</taxon>
        <taxon>Decapoda</taxon>
        <taxon>Pleocyemata</taxon>
        <taxon>Astacidea</taxon>
        <taxon>Parastacoidea</taxon>
        <taxon>Parastacidae</taxon>
        <taxon>Cherax</taxon>
    </lineage>
</organism>
<evidence type="ECO:0000313" key="3">
    <source>
        <dbReference type="Proteomes" id="UP001445076"/>
    </source>
</evidence>
<dbReference type="EMBL" id="JARKIK010000001">
    <property type="protein sequence ID" value="KAK8754155.1"/>
    <property type="molecule type" value="Genomic_DNA"/>
</dbReference>
<feature type="compositionally biased region" description="Polar residues" evidence="1">
    <location>
        <begin position="73"/>
        <end position="82"/>
    </location>
</feature>
<keyword evidence="3" id="KW-1185">Reference proteome</keyword>
<dbReference type="Proteomes" id="UP001445076">
    <property type="component" value="Unassembled WGS sequence"/>
</dbReference>
<protein>
    <submittedName>
        <fullName evidence="2">Uncharacterized protein</fullName>
    </submittedName>
</protein>
<dbReference type="AlphaFoldDB" id="A0AAW0YQS7"/>
<reference evidence="2 3" key="1">
    <citation type="journal article" date="2024" name="BMC Genomics">
        <title>Genome assembly of redclaw crayfish (Cherax quadricarinatus) provides insights into its immune adaptation and hypoxia tolerance.</title>
        <authorList>
            <person name="Liu Z."/>
            <person name="Zheng J."/>
            <person name="Li H."/>
            <person name="Fang K."/>
            <person name="Wang S."/>
            <person name="He J."/>
            <person name="Zhou D."/>
            <person name="Weng S."/>
            <person name="Chi M."/>
            <person name="Gu Z."/>
            <person name="He J."/>
            <person name="Li F."/>
            <person name="Wang M."/>
        </authorList>
    </citation>
    <scope>NUCLEOTIDE SEQUENCE [LARGE SCALE GENOMIC DNA]</scope>
    <source>
        <strain evidence="2">ZL_2023a</strain>
    </source>
</reference>
<evidence type="ECO:0000313" key="2">
    <source>
        <dbReference type="EMBL" id="KAK8754158.1"/>
    </source>
</evidence>
<gene>
    <name evidence="2" type="ORF">OTU49_014036</name>
</gene>
<name>A0AAW0YQS7_CHEQU</name>
<feature type="region of interest" description="Disordered" evidence="1">
    <location>
        <begin position="1"/>
        <end position="143"/>
    </location>
</feature>
<comment type="caution">
    <text evidence="2">The sequence shown here is derived from an EMBL/GenBank/DDBJ whole genome shotgun (WGS) entry which is preliminary data.</text>
</comment>
<feature type="compositionally biased region" description="Low complexity" evidence="1">
    <location>
        <begin position="87"/>
        <end position="103"/>
    </location>
</feature>
<feature type="compositionally biased region" description="Low complexity" evidence="1">
    <location>
        <begin position="37"/>
        <end position="46"/>
    </location>
</feature>
<dbReference type="EMBL" id="JARKIK010000001">
    <property type="protein sequence ID" value="KAK8754158.1"/>
    <property type="molecule type" value="Genomic_DNA"/>
</dbReference>
<feature type="compositionally biased region" description="Basic and acidic residues" evidence="1">
    <location>
        <begin position="132"/>
        <end position="143"/>
    </location>
</feature>
<reference evidence="2" key="2">
    <citation type="submission" date="2024-01" db="EMBL/GenBank/DDBJ databases">
        <authorList>
            <person name="He J."/>
            <person name="Wang M."/>
            <person name="Zheng J."/>
            <person name="Liu Z."/>
        </authorList>
    </citation>
    <scope>NUCLEOTIDE SEQUENCE</scope>
    <source>
        <strain evidence="2">ZL_2023a</strain>
        <tissue evidence="2">Muscle</tissue>
    </source>
</reference>
<evidence type="ECO:0000256" key="1">
    <source>
        <dbReference type="SAM" id="MobiDB-lite"/>
    </source>
</evidence>
<feature type="compositionally biased region" description="Acidic residues" evidence="1">
    <location>
        <begin position="111"/>
        <end position="131"/>
    </location>
</feature>
<proteinExistence type="predicted"/>